<feature type="transmembrane region" description="Helical" evidence="1">
    <location>
        <begin position="73"/>
        <end position="94"/>
    </location>
</feature>
<evidence type="ECO:0000256" key="1">
    <source>
        <dbReference type="SAM" id="Phobius"/>
    </source>
</evidence>
<comment type="caution">
    <text evidence="2">The sequence shown here is derived from an EMBL/GenBank/DDBJ whole genome shotgun (WGS) entry which is preliminary data.</text>
</comment>
<keyword evidence="1" id="KW-1133">Transmembrane helix</keyword>
<keyword evidence="1" id="KW-0472">Membrane</keyword>
<name>A0A5N1IR11_9BACT</name>
<evidence type="ECO:0000313" key="3">
    <source>
        <dbReference type="Proteomes" id="UP000326570"/>
    </source>
</evidence>
<dbReference type="AlphaFoldDB" id="A0A5N1IR11"/>
<accession>A0A5N1IR11</accession>
<dbReference type="EMBL" id="VTWT01000007">
    <property type="protein sequence ID" value="KAA9331965.1"/>
    <property type="molecule type" value="Genomic_DNA"/>
</dbReference>
<protein>
    <submittedName>
        <fullName evidence="2">Uncharacterized protein</fullName>
    </submittedName>
</protein>
<feature type="transmembrane region" description="Helical" evidence="1">
    <location>
        <begin position="42"/>
        <end position="61"/>
    </location>
</feature>
<feature type="transmembrane region" description="Helical" evidence="1">
    <location>
        <begin position="100"/>
        <end position="121"/>
    </location>
</feature>
<dbReference type="Proteomes" id="UP000326570">
    <property type="component" value="Unassembled WGS sequence"/>
</dbReference>
<reference evidence="2 3" key="1">
    <citation type="submission" date="2019-09" db="EMBL/GenBank/DDBJ databases">
        <title>Genome sequence of Adhaeribacter sp. M2.</title>
        <authorList>
            <person name="Srinivasan S."/>
        </authorList>
    </citation>
    <scope>NUCLEOTIDE SEQUENCE [LARGE SCALE GENOMIC DNA]</scope>
    <source>
        <strain evidence="2 3">M2</strain>
    </source>
</reference>
<evidence type="ECO:0000313" key="2">
    <source>
        <dbReference type="EMBL" id="KAA9331965.1"/>
    </source>
</evidence>
<gene>
    <name evidence="2" type="ORF">F0P94_14315</name>
</gene>
<keyword evidence="1" id="KW-0812">Transmembrane</keyword>
<dbReference type="RefSeq" id="WP_150904574.1">
    <property type="nucleotide sequence ID" value="NZ_VTWT01000007.1"/>
</dbReference>
<keyword evidence="3" id="KW-1185">Reference proteome</keyword>
<proteinExistence type="predicted"/>
<organism evidence="2 3">
    <name type="scientific">Adhaeribacter soli</name>
    <dbReference type="NCBI Taxonomy" id="2607655"/>
    <lineage>
        <taxon>Bacteria</taxon>
        <taxon>Pseudomonadati</taxon>
        <taxon>Bacteroidota</taxon>
        <taxon>Cytophagia</taxon>
        <taxon>Cytophagales</taxon>
        <taxon>Hymenobacteraceae</taxon>
        <taxon>Adhaeribacter</taxon>
    </lineage>
</organism>
<sequence>MNTKLLMTSSGFFMAASGITLSFFPHEILQFADQKPSLVMDLVLQVLGALYLGFAMLNWMAKGNLIGGIYSRPVAIGNLAHFLIAGLALLKAAFTMGNSPFVWALAIIYAGFALAFGLVTFTHPAKVKAAV</sequence>